<evidence type="ECO:0000256" key="4">
    <source>
        <dbReference type="SAM" id="MobiDB-lite"/>
    </source>
</evidence>
<name>A0AAV7IWS8_COTGL</name>
<dbReference type="GO" id="GO:0008270">
    <property type="term" value="F:zinc ion binding"/>
    <property type="evidence" value="ECO:0007669"/>
    <property type="project" value="UniProtKB-KW"/>
</dbReference>
<dbReference type="PROSITE" id="PS50089">
    <property type="entry name" value="ZF_RING_2"/>
    <property type="match status" value="1"/>
</dbReference>
<feature type="compositionally biased region" description="Low complexity" evidence="4">
    <location>
        <begin position="645"/>
        <end position="655"/>
    </location>
</feature>
<dbReference type="Pfam" id="PF13920">
    <property type="entry name" value="zf-C3HC4_3"/>
    <property type="match status" value="1"/>
</dbReference>
<reference evidence="6 7" key="1">
    <citation type="journal article" date="2021" name="J. Hered.">
        <title>A chromosome-level genome assembly of the parasitoid wasp, Cotesia glomerata (Hymenoptera: Braconidae).</title>
        <authorList>
            <person name="Pinto B.J."/>
            <person name="Weis J.J."/>
            <person name="Gamble T."/>
            <person name="Ode P.J."/>
            <person name="Paul R."/>
            <person name="Zaspel J.M."/>
        </authorList>
    </citation>
    <scope>NUCLEOTIDE SEQUENCE [LARGE SCALE GENOMIC DNA]</scope>
    <source>
        <strain evidence="6">CgM1</strain>
    </source>
</reference>
<keyword evidence="2" id="KW-0862">Zinc</keyword>
<dbReference type="SUPFAM" id="SSF56219">
    <property type="entry name" value="DNase I-like"/>
    <property type="match status" value="1"/>
</dbReference>
<evidence type="ECO:0000313" key="6">
    <source>
        <dbReference type="EMBL" id="KAH0561138.1"/>
    </source>
</evidence>
<keyword evidence="7" id="KW-1185">Reference proteome</keyword>
<dbReference type="EMBL" id="JAHXZJ010000374">
    <property type="protein sequence ID" value="KAH0561138.1"/>
    <property type="molecule type" value="Genomic_DNA"/>
</dbReference>
<proteinExistence type="predicted"/>
<dbReference type="InterPro" id="IPR036691">
    <property type="entry name" value="Endo/exonu/phosph_ase_sf"/>
</dbReference>
<evidence type="ECO:0000256" key="1">
    <source>
        <dbReference type="ARBA" id="ARBA00022771"/>
    </source>
</evidence>
<keyword evidence="1 3" id="KW-0479">Metal-binding</keyword>
<dbReference type="Gene3D" id="3.30.40.10">
    <property type="entry name" value="Zinc/RING finger domain, C3HC4 (zinc finger)"/>
    <property type="match status" value="1"/>
</dbReference>
<feature type="region of interest" description="Disordered" evidence="4">
    <location>
        <begin position="549"/>
        <end position="584"/>
    </location>
</feature>
<gene>
    <name evidence="6" type="ORF">KQX54_013615</name>
</gene>
<feature type="domain" description="RING-type" evidence="5">
    <location>
        <begin position="692"/>
        <end position="732"/>
    </location>
</feature>
<feature type="region of interest" description="Disordered" evidence="4">
    <location>
        <begin position="621"/>
        <end position="672"/>
    </location>
</feature>
<dbReference type="Gene3D" id="3.60.10.10">
    <property type="entry name" value="Endonuclease/exonuclease/phosphatase"/>
    <property type="match status" value="1"/>
</dbReference>
<organism evidence="6 7">
    <name type="scientific">Cotesia glomerata</name>
    <name type="common">Lepidopteran parasitic wasp</name>
    <name type="synonym">Apanteles glomeratus</name>
    <dbReference type="NCBI Taxonomy" id="32391"/>
    <lineage>
        <taxon>Eukaryota</taxon>
        <taxon>Metazoa</taxon>
        <taxon>Ecdysozoa</taxon>
        <taxon>Arthropoda</taxon>
        <taxon>Hexapoda</taxon>
        <taxon>Insecta</taxon>
        <taxon>Pterygota</taxon>
        <taxon>Neoptera</taxon>
        <taxon>Endopterygota</taxon>
        <taxon>Hymenoptera</taxon>
        <taxon>Apocrita</taxon>
        <taxon>Ichneumonoidea</taxon>
        <taxon>Braconidae</taxon>
        <taxon>Microgastrinae</taxon>
        <taxon>Cotesia</taxon>
    </lineage>
</organism>
<comment type="caution">
    <text evidence="6">The sequence shown here is derived from an EMBL/GenBank/DDBJ whole genome shotgun (WGS) entry which is preliminary data.</text>
</comment>
<sequence>MITTVNENNAHHACNNVNNSISKKNNYTNREISKNNITRNSVITNVDRIVVKPVKPQEKEATVNQLKSDIDVIKLGVNVKKFRSQPNGHVVIDIEKESDKLKLTNEIQNRFGNVYQVKSIVKKLPKFKIVSLDNNVLRLSDNEIIASVIQQNEWIKENIDDPVSNDMKIIKKYTTTENKGSIIMQTSLRRHELITSRGKIRFAKYCYREEVCRRCAENHHERDCKSEDLKCVNYIKAVNKYNLEGIACDHSATLLKCSSYIKLLNQRQSNTLYADKIDEVSKILNEMKPEILCLSKTHTTDDILDYEMSFSNYNMVRTNTKNSRTGEVVTYLKKDIKFKVTLNSDELINGSWLNCVQIHDGHEKLIVCNIYRSPSSSINTFCDHFVRFAETLVDIVDEIGSNICSNSYTETEYDFVTLRKWEIFDRVGYNMIDKVIKELDCKKGSKNEINAKLVKLIWKELLPQEPPHRQPLAHGPPHHGLFSQAATYWQSLAQEPPHHELLEQAPVQQEPQQQLAPEHRQPLEQALPTEEFLQHQPAPEHGQQLEKAFPTEEPLQQSVPEHRQPLDQAPPPEELQQQPAPEHGQPLEQALLTEKPFQHQPAPEHGQPLEQAFPIEEPLQQQPVPEHRQPVEQAPPLEERQQQRAPLDPLVLVDPIDSDDSDDSRPASPVPARINFEQDPLLYNECSRPGPCSICLINERDILFLPCNHAVIYVECSNTMSRNILLTCPICRAPIRQKIFINFS</sequence>
<dbReference type="Proteomes" id="UP000826195">
    <property type="component" value="Unassembled WGS sequence"/>
</dbReference>
<evidence type="ECO:0000313" key="7">
    <source>
        <dbReference type="Proteomes" id="UP000826195"/>
    </source>
</evidence>
<evidence type="ECO:0000256" key="3">
    <source>
        <dbReference type="PROSITE-ProRule" id="PRU00175"/>
    </source>
</evidence>
<dbReference type="SUPFAM" id="SSF57850">
    <property type="entry name" value="RING/U-box"/>
    <property type="match status" value="1"/>
</dbReference>
<protein>
    <recommendedName>
        <fullName evidence="5">RING-type domain-containing protein</fullName>
    </recommendedName>
</protein>
<dbReference type="InterPro" id="IPR001841">
    <property type="entry name" value="Znf_RING"/>
</dbReference>
<dbReference type="AlphaFoldDB" id="A0AAV7IWS8"/>
<evidence type="ECO:0000256" key="2">
    <source>
        <dbReference type="ARBA" id="ARBA00022833"/>
    </source>
</evidence>
<accession>A0AAV7IWS8</accession>
<evidence type="ECO:0000259" key="5">
    <source>
        <dbReference type="PROSITE" id="PS50089"/>
    </source>
</evidence>
<keyword evidence="1 3" id="KW-0863">Zinc-finger</keyword>
<dbReference type="InterPro" id="IPR013083">
    <property type="entry name" value="Znf_RING/FYVE/PHD"/>
</dbReference>